<evidence type="ECO:0000313" key="2">
    <source>
        <dbReference type="EMBL" id="CAA2613729.1"/>
    </source>
</evidence>
<reference evidence="2" key="1">
    <citation type="submission" date="2019-12" db="EMBL/GenBank/DDBJ databases">
        <authorList>
            <person name="Scholz U."/>
            <person name="Mascher M."/>
            <person name="Fiebig A."/>
        </authorList>
    </citation>
    <scope>NUCLEOTIDE SEQUENCE</scope>
</reference>
<evidence type="ECO:0000256" key="1">
    <source>
        <dbReference type="SAM" id="MobiDB-lite"/>
    </source>
</evidence>
<organism evidence="2">
    <name type="scientific">Spirodela intermedia</name>
    <name type="common">Intermediate duckweed</name>
    <dbReference type="NCBI Taxonomy" id="51605"/>
    <lineage>
        <taxon>Eukaryota</taxon>
        <taxon>Viridiplantae</taxon>
        <taxon>Streptophyta</taxon>
        <taxon>Embryophyta</taxon>
        <taxon>Tracheophyta</taxon>
        <taxon>Spermatophyta</taxon>
        <taxon>Magnoliopsida</taxon>
        <taxon>Liliopsida</taxon>
        <taxon>Araceae</taxon>
        <taxon>Lemnoideae</taxon>
        <taxon>Spirodela</taxon>
    </lineage>
</organism>
<feature type="compositionally biased region" description="Basic and acidic residues" evidence="1">
    <location>
        <begin position="92"/>
        <end position="104"/>
    </location>
</feature>
<accession>A0A7I8I7U7</accession>
<evidence type="ECO:0000313" key="3">
    <source>
        <dbReference type="EMBL" id="CAA7387813.1"/>
    </source>
</evidence>
<name>A0A7I8I7U7_SPIIN</name>
<proteinExistence type="predicted"/>
<sequence>MAGLTIPYDKNFLRMAILKQDCTFREQVGELHRLYRVQKLLMREMRREAAAAAEEEGEEVELTLATGGRRPRRRPAEEEGCGGSCSSSSSEVGREGTAENGEGAKQRASWFSEYLSLRIM</sequence>
<protein>
    <submittedName>
        <fullName evidence="2">Uncharacterized protein</fullName>
    </submittedName>
</protein>
<dbReference type="EMBL" id="LR746264">
    <property type="protein sequence ID" value="CAA7387813.1"/>
    <property type="molecule type" value="Genomic_DNA"/>
</dbReference>
<dbReference type="EMBL" id="LR743588">
    <property type="protein sequence ID" value="CAA2613729.1"/>
    <property type="molecule type" value="Genomic_DNA"/>
</dbReference>
<gene>
    <name evidence="2" type="ORF">SI7747_01000134</name>
    <name evidence="3" type="ORF">SI8410_01000173</name>
</gene>
<keyword evidence="4" id="KW-1185">Reference proteome</keyword>
<dbReference type="Proteomes" id="UP000663760">
    <property type="component" value="Chromosome 1"/>
</dbReference>
<dbReference type="PANTHER" id="PTHR33167">
    <property type="entry name" value="TRANSCRIPTION FACTOR, PUTATIVE (DUF863)-RELATED"/>
    <property type="match status" value="1"/>
</dbReference>
<dbReference type="PANTHER" id="PTHR33167:SF26">
    <property type="entry name" value="EXPRESSED PROTEIN"/>
    <property type="match status" value="1"/>
</dbReference>
<dbReference type="OrthoDB" id="666348at2759"/>
<evidence type="ECO:0000313" key="4">
    <source>
        <dbReference type="Proteomes" id="UP000663760"/>
    </source>
</evidence>
<dbReference type="AlphaFoldDB" id="A0A7I8I7U7"/>
<feature type="region of interest" description="Disordered" evidence="1">
    <location>
        <begin position="51"/>
        <end position="104"/>
    </location>
</feature>